<keyword evidence="3" id="KW-1185">Reference proteome</keyword>
<name>A0A0C1YHH1_9BURK</name>
<gene>
    <name evidence="2" type="ORF">TSA66_02245</name>
</gene>
<dbReference type="AlphaFoldDB" id="A0A0C1YHH1"/>
<dbReference type="EMBL" id="JWJG01000028">
    <property type="protein sequence ID" value="KIF79917.1"/>
    <property type="molecule type" value="Genomic_DNA"/>
</dbReference>
<evidence type="ECO:0000313" key="3">
    <source>
        <dbReference type="Proteomes" id="UP000031572"/>
    </source>
</evidence>
<accession>A0A0C1YHH1</accession>
<dbReference type="Proteomes" id="UP000031572">
    <property type="component" value="Unassembled WGS sequence"/>
</dbReference>
<proteinExistence type="predicted"/>
<dbReference type="STRING" id="709839.TSA66_02245"/>
<keyword evidence="1" id="KW-0732">Signal</keyword>
<evidence type="ECO:0000256" key="1">
    <source>
        <dbReference type="SAM" id="SignalP"/>
    </source>
</evidence>
<dbReference type="RefSeq" id="WP_040038828.1">
    <property type="nucleotide sequence ID" value="NZ_JWJG01000028.1"/>
</dbReference>
<organism evidence="2 3">
    <name type="scientific">Noviherbaspirillum autotrophicum</name>
    <dbReference type="NCBI Taxonomy" id="709839"/>
    <lineage>
        <taxon>Bacteria</taxon>
        <taxon>Pseudomonadati</taxon>
        <taxon>Pseudomonadota</taxon>
        <taxon>Betaproteobacteria</taxon>
        <taxon>Burkholderiales</taxon>
        <taxon>Oxalobacteraceae</taxon>
        <taxon>Noviherbaspirillum</taxon>
    </lineage>
</organism>
<dbReference type="InterPro" id="IPR021847">
    <property type="entry name" value="DUF3443"/>
</dbReference>
<feature type="signal peptide" evidence="1">
    <location>
        <begin position="1"/>
        <end position="20"/>
    </location>
</feature>
<sequence length="427" mass="43547">MRFISVFLLCALIASLHGCGGGSGSDPASSSSTTVASPANAAPNVMAVTVELGPSNNVNIPYVTVTVCEPGSDVNCRAIDHVLVDTGSNGLRLFASALAATASQPALSFPLQSASGGGTLAECVQFADGSSVWGAVKLADVKLAGQRVSSLPVHVVGDVGFAPIPNACSNSLTPATTPAQFGANGVLGVGFLDQDCGEVCRLVVQNGFYYACTSNCSPSTASLAQQVPNPVARLANDNNGVVLKLPGVAAGGAATVSGSLIFGIGTQANNALGAAKVFNLDPTSSYITTIYKNHQYTQSFIDSGSNAIYFDDAGINICTGYDHGFYCPPSTVSLTATMVGAKVGSTDAASGLVSFSVANADNLFHANPSFVAFPTLAGPMSAIDNTTPDTSWSSYFDWGLPFFYGRSVFTAIRGRGTPAGQGPYYAY</sequence>
<evidence type="ECO:0000313" key="2">
    <source>
        <dbReference type="EMBL" id="KIF79917.1"/>
    </source>
</evidence>
<dbReference type="OrthoDB" id="5289858at2"/>
<evidence type="ECO:0008006" key="4">
    <source>
        <dbReference type="Google" id="ProtNLM"/>
    </source>
</evidence>
<comment type="caution">
    <text evidence="2">The sequence shown here is derived from an EMBL/GenBank/DDBJ whole genome shotgun (WGS) entry which is preliminary data.</text>
</comment>
<reference evidence="2 3" key="1">
    <citation type="submission" date="2014-12" db="EMBL/GenBank/DDBJ databases">
        <title>Denitrispirillum autotrophicum gen. nov., sp. nov., Denitrifying, Facultatively Autotrophic Bacteria Isolated from Rice Paddy Soil.</title>
        <authorList>
            <person name="Ishii S."/>
            <person name="Ashida N."/>
            <person name="Ohno H."/>
            <person name="Otsuka S."/>
            <person name="Yokota A."/>
            <person name="Senoo K."/>
        </authorList>
    </citation>
    <scope>NUCLEOTIDE SEQUENCE [LARGE SCALE GENOMIC DNA]</scope>
    <source>
        <strain evidence="2 3">TSA66</strain>
    </source>
</reference>
<protein>
    <recommendedName>
        <fullName evidence="4">Lipoprotein</fullName>
    </recommendedName>
</protein>
<feature type="chain" id="PRO_5002143799" description="Lipoprotein" evidence="1">
    <location>
        <begin position="21"/>
        <end position="427"/>
    </location>
</feature>
<dbReference type="Pfam" id="PF11925">
    <property type="entry name" value="DUF3443"/>
    <property type="match status" value="1"/>
</dbReference>